<dbReference type="Gramene" id="A03p62100.2_BraZ1">
    <property type="protein sequence ID" value="A03p62100.2_BraZ1.CDS.1"/>
    <property type="gene ID" value="A03g62100.2_BraZ1"/>
</dbReference>
<organism evidence="2">
    <name type="scientific">Brassica campestris</name>
    <name type="common">Field mustard</name>
    <dbReference type="NCBI Taxonomy" id="3711"/>
    <lineage>
        <taxon>Eukaryota</taxon>
        <taxon>Viridiplantae</taxon>
        <taxon>Streptophyta</taxon>
        <taxon>Embryophyta</taxon>
        <taxon>Tracheophyta</taxon>
        <taxon>Spermatophyta</taxon>
        <taxon>Magnoliopsida</taxon>
        <taxon>eudicotyledons</taxon>
        <taxon>Gunneridae</taxon>
        <taxon>Pentapetalae</taxon>
        <taxon>rosids</taxon>
        <taxon>malvids</taxon>
        <taxon>Brassicales</taxon>
        <taxon>Brassicaceae</taxon>
        <taxon>Brassiceae</taxon>
        <taxon>Brassica</taxon>
    </lineage>
</organism>
<dbReference type="EMBL" id="LS974619">
    <property type="protein sequence ID" value="CAG7884867.1"/>
    <property type="molecule type" value="Genomic_DNA"/>
</dbReference>
<gene>
    <name evidence="2" type="ORF">BRAA03T15134Z</name>
    <name evidence="1" type="ORF">BRAPAZ1V2_A03P62100.2</name>
</gene>
<dbReference type="EMBL" id="LR031572">
    <property type="protein sequence ID" value="VDC83916.1"/>
    <property type="molecule type" value="Genomic_DNA"/>
</dbReference>
<accession>A0A3P5ZT17</accession>
<sequence length="89" mass="10455">MWLLPLKPLVVKTLLNANQVDLLGYERTLERKLDWQALRQRRGKYPTSHLHAGKLALALRQEELKPKPPARILNKEPQVQPQRMYHLSI</sequence>
<reference evidence="2" key="1">
    <citation type="submission" date="2018-11" db="EMBL/GenBank/DDBJ databases">
        <authorList>
            <consortium name="Genoscope - CEA"/>
            <person name="William W."/>
        </authorList>
    </citation>
    <scope>NUCLEOTIDE SEQUENCE</scope>
</reference>
<name>A0A3P5ZT17_BRACM</name>
<evidence type="ECO:0000313" key="1">
    <source>
        <dbReference type="EMBL" id="CAG7884867.1"/>
    </source>
</evidence>
<protein>
    <submittedName>
        <fullName evidence="1">Uncharacterized protein</fullName>
    </submittedName>
</protein>
<evidence type="ECO:0000313" key="2">
    <source>
        <dbReference type="EMBL" id="VDC83916.1"/>
    </source>
</evidence>
<dbReference type="AlphaFoldDB" id="A0A3P5ZT17"/>
<dbReference type="Proteomes" id="UP000694005">
    <property type="component" value="Chromosome A03"/>
</dbReference>
<proteinExistence type="predicted"/>